<dbReference type="Proteomes" id="UP000000245">
    <property type="component" value="Chromosome"/>
</dbReference>
<evidence type="ECO:0000259" key="7">
    <source>
        <dbReference type="Pfam" id="PF01029"/>
    </source>
</evidence>
<evidence type="ECO:0000256" key="4">
    <source>
        <dbReference type="ARBA" id="ARBA00023015"/>
    </source>
</evidence>
<dbReference type="GO" id="GO:0003723">
    <property type="term" value="F:RNA binding"/>
    <property type="evidence" value="ECO:0007669"/>
    <property type="project" value="UniProtKB-UniRule"/>
</dbReference>
<evidence type="ECO:0000256" key="6">
    <source>
        <dbReference type="HAMAP-Rule" id="MF_00073"/>
    </source>
</evidence>
<protein>
    <recommendedName>
        <fullName evidence="6">Transcription antitermination protein NusB</fullName>
    </recommendedName>
    <alternativeName>
        <fullName evidence="6">Antitermination factor NusB</fullName>
    </alternativeName>
</protein>
<keyword evidence="5 6" id="KW-0804">Transcription</keyword>
<dbReference type="HOGENOM" id="CLU_087843_4_0_5"/>
<dbReference type="GO" id="GO:0005829">
    <property type="term" value="C:cytosol"/>
    <property type="evidence" value="ECO:0007669"/>
    <property type="project" value="TreeGrafter"/>
</dbReference>
<dbReference type="HAMAP" id="MF_00073">
    <property type="entry name" value="NusB"/>
    <property type="match status" value="1"/>
</dbReference>
<comment type="similarity">
    <text evidence="1 6">Belongs to the NusB family.</text>
</comment>
<dbReference type="InterPro" id="IPR035926">
    <property type="entry name" value="NusB-like_sf"/>
</dbReference>
<proteinExistence type="inferred from homology"/>
<dbReference type="KEGG" id="acr:Acry_2117"/>
<name>A5G0D4_ACICJ</name>
<evidence type="ECO:0000313" key="8">
    <source>
        <dbReference type="EMBL" id="ABQ31316.1"/>
    </source>
</evidence>
<reference evidence="8 9" key="1">
    <citation type="submission" date="2007-05" db="EMBL/GenBank/DDBJ databases">
        <title>Complete sequence of chromosome of Acidiphilium cryptum JF-5.</title>
        <authorList>
            <consortium name="US DOE Joint Genome Institute"/>
            <person name="Copeland A."/>
            <person name="Lucas S."/>
            <person name="Lapidus A."/>
            <person name="Barry K."/>
            <person name="Detter J.C."/>
            <person name="Glavina del Rio T."/>
            <person name="Hammon N."/>
            <person name="Israni S."/>
            <person name="Dalin E."/>
            <person name="Tice H."/>
            <person name="Pitluck S."/>
            <person name="Sims D."/>
            <person name="Brettin T."/>
            <person name="Bruce D."/>
            <person name="Han C."/>
            <person name="Schmutz J."/>
            <person name="Larimer F."/>
            <person name="Land M."/>
            <person name="Hauser L."/>
            <person name="Kyrpides N."/>
            <person name="Kim E."/>
            <person name="Magnuson T."/>
            <person name="Richardson P."/>
        </authorList>
    </citation>
    <scope>NUCLEOTIDE SEQUENCE [LARGE SCALE GENOMIC DNA]</scope>
    <source>
        <strain evidence="8 9">JF-5</strain>
    </source>
</reference>
<dbReference type="AlphaFoldDB" id="A5G0D4"/>
<keyword evidence="2 6" id="KW-0889">Transcription antitermination</keyword>
<keyword evidence="9" id="KW-1185">Reference proteome</keyword>
<dbReference type="STRING" id="349163.Acry_2117"/>
<dbReference type="eggNOG" id="COG0781">
    <property type="taxonomic scope" value="Bacteria"/>
</dbReference>
<dbReference type="Pfam" id="PF01029">
    <property type="entry name" value="NusB"/>
    <property type="match status" value="1"/>
</dbReference>
<dbReference type="InterPro" id="IPR011605">
    <property type="entry name" value="NusB_fam"/>
</dbReference>
<dbReference type="EMBL" id="CP000697">
    <property type="protein sequence ID" value="ABQ31316.1"/>
    <property type="molecule type" value="Genomic_DNA"/>
</dbReference>
<dbReference type="RefSeq" id="WP_007423605.1">
    <property type="nucleotide sequence ID" value="NC_009484.1"/>
</dbReference>
<dbReference type="NCBIfam" id="TIGR01951">
    <property type="entry name" value="nusB"/>
    <property type="match status" value="1"/>
</dbReference>
<dbReference type="PANTHER" id="PTHR11078:SF3">
    <property type="entry name" value="ANTITERMINATION NUSB DOMAIN-CONTAINING PROTEIN"/>
    <property type="match status" value="1"/>
</dbReference>
<dbReference type="GO" id="GO:0031564">
    <property type="term" value="P:transcription antitermination"/>
    <property type="evidence" value="ECO:0007669"/>
    <property type="project" value="UniProtKB-KW"/>
</dbReference>
<sequence>MKPAGSKARPRTLARAAAVQALYQCEHAGETAETVIDQFVRHRFGRMAGMLGVEEGEVPPPDVPLFSRIVRTATAQQDVVDPLIAGVLPEAWPMPRLDPVLRALLRAAGAELWMTDGPPARVVINEYLDVAHGFLEGDAVQMGNAVLDRIARTLREGEFTDPVRA</sequence>
<evidence type="ECO:0000256" key="2">
    <source>
        <dbReference type="ARBA" id="ARBA00022814"/>
    </source>
</evidence>
<feature type="domain" description="NusB/RsmB/TIM44" evidence="7">
    <location>
        <begin position="14"/>
        <end position="152"/>
    </location>
</feature>
<dbReference type="GO" id="GO:0006353">
    <property type="term" value="P:DNA-templated transcription termination"/>
    <property type="evidence" value="ECO:0007669"/>
    <property type="project" value="UniProtKB-UniRule"/>
</dbReference>
<dbReference type="SUPFAM" id="SSF48013">
    <property type="entry name" value="NusB-like"/>
    <property type="match status" value="1"/>
</dbReference>
<dbReference type="PANTHER" id="PTHR11078">
    <property type="entry name" value="N UTILIZATION SUBSTANCE PROTEIN B-RELATED"/>
    <property type="match status" value="1"/>
</dbReference>
<keyword evidence="3 6" id="KW-0694">RNA-binding</keyword>
<comment type="function">
    <text evidence="6">Involved in transcription antitermination. Required for transcription of ribosomal RNA (rRNA) genes. Binds specifically to the boxA antiterminator sequence of the ribosomal RNA (rrn) operons.</text>
</comment>
<evidence type="ECO:0000256" key="3">
    <source>
        <dbReference type="ARBA" id="ARBA00022884"/>
    </source>
</evidence>
<keyword evidence="4 6" id="KW-0805">Transcription regulation</keyword>
<accession>A5G0D4</accession>
<evidence type="ECO:0000313" key="9">
    <source>
        <dbReference type="Proteomes" id="UP000000245"/>
    </source>
</evidence>
<gene>
    <name evidence="6" type="primary">nusB</name>
    <name evidence="8" type="ordered locus">Acry_2117</name>
</gene>
<dbReference type="Gene3D" id="1.10.940.10">
    <property type="entry name" value="NusB-like"/>
    <property type="match status" value="1"/>
</dbReference>
<evidence type="ECO:0000256" key="5">
    <source>
        <dbReference type="ARBA" id="ARBA00023163"/>
    </source>
</evidence>
<evidence type="ECO:0000256" key="1">
    <source>
        <dbReference type="ARBA" id="ARBA00005952"/>
    </source>
</evidence>
<organism evidence="8 9">
    <name type="scientific">Acidiphilium cryptum (strain JF-5)</name>
    <dbReference type="NCBI Taxonomy" id="349163"/>
    <lineage>
        <taxon>Bacteria</taxon>
        <taxon>Pseudomonadati</taxon>
        <taxon>Pseudomonadota</taxon>
        <taxon>Alphaproteobacteria</taxon>
        <taxon>Acetobacterales</taxon>
        <taxon>Acidocellaceae</taxon>
        <taxon>Acidiphilium</taxon>
    </lineage>
</organism>
<dbReference type="InterPro" id="IPR006027">
    <property type="entry name" value="NusB_RsmB_TIM44"/>
</dbReference>